<keyword evidence="3 9" id="KW-0812">Transmembrane</keyword>
<dbReference type="Proteomes" id="UP001178507">
    <property type="component" value="Unassembled WGS sequence"/>
</dbReference>
<sequence length="224" mass="23497">MARRPVLSLALLLAACACSLGFVGGGLPASQRHARPSVALKAADFPTTLKKVQANVMEGKFGERGEEYVATQAFLLLCIVIGTVPLVGGSLFFLAGPVCVALGGALLAAGVYELQGDLTPWTVPPAEAQLKTGGVYEYVRHPLYGGLLLLCFGLAIVSNSASRLVLTLALYFVLDKKADNEEEVLQKKFSSYGGYASKTKGKLLPDLDKLLASGGSKTPPIVDV</sequence>
<name>A0AA36N8L8_9DINO</name>
<dbReference type="InterPro" id="IPR007318">
    <property type="entry name" value="Phopholipid_MeTrfase"/>
</dbReference>
<dbReference type="PROSITE" id="PS51257">
    <property type="entry name" value="PROKAR_LIPOPROTEIN"/>
    <property type="match status" value="1"/>
</dbReference>
<accession>A0AA36N8L8</accession>
<evidence type="ECO:0000256" key="7">
    <source>
        <dbReference type="ARBA" id="ARBA00023209"/>
    </source>
</evidence>
<keyword evidence="4 9" id="KW-1133">Transmembrane helix</keyword>
<feature type="transmembrane region" description="Helical" evidence="9">
    <location>
        <begin position="147"/>
        <end position="174"/>
    </location>
</feature>
<comment type="subcellular location">
    <subcellularLocation>
        <location evidence="1">Endomembrane system</location>
        <topology evidence="1">Multi-pass membrane protein</topology>
    </subcellularLocation>
</comment>
<dbReference type="AlphaFoldDB" id="A0AA36N8L8"/>
<protein>
    <recommendedName>
        <fullName evidence="13">Isoprenylcysteine carboxyl methyltransferase</fullName>
    </recommendedName>
</protein>
<comment type="caution">
    <text evidence="11">The sequence shown here is derived from an EMBL/GenBank/DDBJ whole genome shotgun (WGS) entry which is preliminary data.</text>
</comment>
<feature type="transmembrane region" description="Helical" evidence="9">
    <location>
        <begin position="68"/>
        <end position="87"/>
    </location>
</feature>
<dbReference type="PANTHER" id="PTHR43847:SF1">
    <property type="entry name" value="BLL3993 PROTEIN"/>
    <property type="match status" value="1"/>
</dbReference>
<keyword evidence="7" id="KW-0594">Phospholipid biosynthesis</keyword>
<evidence type="ECO:0000256" key="5">
    <source>
        <dbReference type="ARBA" id="ARBA00023098"/>
    </source>
</evidence>
<feature type="signal peptide" evidence="10">
    <location>
        <begin position="1"/>
        <end position="21"/>
    </location>
</feature>
<keyword evidence="8" id="KW-1208">Phospholipid metabolism</keyword>
<feature type="transmembrane region" description="Helical" evidence="9">
    <location>
        <begin position="92"/>
        <end position="112"/>
    </location>
</feature>
<evidence type="ECO:0000256" key="10">
    <source>
        <dbReference type="SAM" id="SignalP"/>
    </source>
</evidence>
<proteinExistence type="predicted"/>
<gene>
    <name evidence="11" type="ORF">EVOR1521_LOCUS18260</name>
</gene>
<dbReference type="EMBL" id="CAUJNA010002557">
    <property type="protein sequence ID" value="CAJ1393383.1"/>
    <property type="molecule type" value="Genomic_DNA"/>
</dbReference>
<evidence type="ECO:0000256" key="3">
    <source>
        <dbReference type="ARBA" id="ARBA00022692"/>
    </source>
</evidence>
<evidence type="ECO:0000256" key="8">
    <source>
        <dbReference type="ARBA" id="ARBA00023264"/>
    </source>
</evidence>
<keyword evidence="12" id="KW-1185">Reference proteome</keyword>
<keyword evidence="2" id="KW-0444">Lipid biosynthesis</keyword>
<evidence type="ECO:0008006" key="13">
    <source>
        <dbReference type="Google" id="ProtNLM"/>
    </source>
</evidence>
<evidence type="ECO:0000313" key="12">
    <source>
        <dbReference type="Proteomes" id="UP001178507"/>
    </source>
</evidence>
<dbReference type="GO" id="GO:0012505">
    <property type="term" value="C:endomembrane system"/>
    <property type="evidence" value="ECO:0007669"/>
    <property type="project" value="UniProtKB-SubCell"/>
</dbReference>
<dbReference type="Pfam" id="PF04191">
    <property type="entry name" value="PEMT"/>
    <property type="match status" value="1"/>
</dbReference>
<dbReference type="Gene3D" id="1.20.120.1630">
    <property type="match status" value="1"/>
</dbReference>
<dbReference type="GO" id="GO:0008654">
    <property type="term" value="P:phospholipid biosynthetic process"/>
    <property type="evidence" value="ECO:0007669"/>
    <property type="project" value="UniProtKB-KW"/>
</dbReference>
<evidence type="ECO:0000256" key="9">
    <source>
        <dbReference type="SAM" id="Phobius"/>
    </source>
</evidence>
<keyword evidence="6 9" id="KW-0472">Membrane</keyword>
<evidence type="ECO:0000256" key="1">
    <source>
        <dbReference type="ARBA" id="ARBA00004127"/>
    </source>
</evidence>
<feature type="chain" id="PRO_5041249436" description="Isoprenylcysteine carboxyl methyltransferase" evidence="10">
    <location>
        <begin position="22"/>
        <end position="224"/>
    </location>
</feature>
<dbReference type="InterPro" id="IPR052527">
    <property type="entry name" value="Metal_cation-efflux_comp"/>
</dbReference>
<keyword evidence="5" id="KW-0443">Lipid metabolism</keyword>
<evidence type="ECO:0000256" key="4">
    <source>
        <dbReference type="ARBA" id="ARBA00022989"/>
    </source>
</evidence>
<evidence type="ECO:0000256" key="6">
    <source>
        <dbReference type="ARBA" id="ARBA00023136"/>
    </source>
</evidence>
<organism evidence="11 12">
    <name type="scientific">Effrenium voratum</name>
    <dbReference type="NCBI Taxonomy" id="2562239"/>
    <lineage>
        <taxon>Eukaryota</taxon>
        <taxon>Sar</taxon>
        <taxon>Alveolata</taxon>
        <taxon>Dinophyceae</taxon>
        <taxon>Suessiales</taxon>
        <taxon>Symbiodiniaceae</taxon>
        <taxon>Effrenium</taxon>
    </lineage>
</organism>
<dbReference type="PANTHER" id="PTHR43847">
    <property type="entry name" value="BLL3993 PROTEIN"/>
    <property type="match status" value="1"/>
</dbReference>
<keyword evidence="10" id="KW-0732">Signal</keyword>
<reference evidence="11" key="1">
    <citation type="submission" date="2023-08" db="EMBL/GenBank/DDBJ databases">
        <authorList>
            <person name="Chen Y."/>
            <person name="Shah S."/>
            <person name="Dougan E. K."/>
            <person name="Thang M."/>
            <person name="Chan C."/>
        </authorList>
    </citation>
    <scope>NUCLEOTIDE SEQUENCE</scope>
</reference>
<evidence type="ECO:0000256" key="2">
    <source>
        <dbReference type="ARBA" id="ARBA00022516"/>
    </source>
</evidence>
<evidence type="ECO:0000313" key="11">
    <source>
        <dbReference type="EMBL" id="CAJ1393383.1"/>
    </source>
</evidence>